<reference evidence="14 15" key="1">
    <citation type="submission" date="2019-12" db="EMBL/GenBank/DDBJ databases">
        <title>complete genome sequences of Aeromonas caviae str. WP2-W18-ESBL-01 isolated from wastewater treatment plant effluent.</title>
        <authorList>
            <person name="Sekizuka T."/>
            <person name="Itokawa K."/>
            <person name="Yatsu K."/>
            <person name="Inamine Y."/>
            <person name="Kuroda M."/>
        </authorList>
    </citation>
    <scope>NUCLEOTIDE SEQUENCE [LARGE SCALE GENOMIC DNA]</scope>
    <source>
        <strain evidence="14 15">WP2-W18-ESBL-01</strain>
    </source>
</reference>
<dbReference type="Pfam" id="PF00970">
    <property type="entry name" value="FAD_binding_6"/>
    <property type="match status" value="1"/>
</dbReference>
<evidence type="ECO:0000259" key="11">
    <source>
        <dbReference type="PROSITE" id="PS51085"/>
    </source>
</evidence>
<dbReference type="Gene3D" id="2.40.30.10">
    <property type="entry name" value="Translation factors"/>
    <property type="match status" value="1"/>
</dbReference>
<evidence type="ECO:0000313" key="14">
    <source>
        <dbReference type="EMBL" id="BBQ32344.1"/>
    </source>
</evidence>
<dbReference type="SUPFAM" id="SSF50800">
    <property type="entry name" value="PK beta-barrel domain-like"/>
    <property type="match status" value="1"/>
</dbReference>
<evidence type="ECO:0000256" key="7">
    <source>
        <dbReference type="ARBA" id="ARBA00023004"/>
    </source>
</evidence>
<dbReference type="RefSeq" id="WP_182935482.1">
    <property type="nucleotide sequence ID" value="NZ_AP021927.1"/>
</dbReference>
<dbReference type="PANTHER" id="PTHR47354:SF6">
    <property type="entry name" value="NADH OXIDOREDUCTASE HCR"/>
    <property type="match status" value="1"/>
</dbReference>
<feature type="domain" description="2Fe-2S ferredoxin-type" evidence="11">
    <location>
        <begin position="517"/>
        <end position="600"/>
    </location>
</feature>
<evidence type="ECO:0000256" key="1">
    <source>
        <dbReference type="ARBA" id="ARBA00001974"/>
    </source>
</evidence>
<feature type="domain" description="MOSC" evidence="12">
    <location>
        <begin position="112"/>
        <end position="262"/>
    </location>
</feature>
<keyword evidence="4" id="KW-0479">Metal-binding</keyword>
<dbReference type="InterPro" id="IPR017938">
    <property type="entry name" value="Riboflavin_synthase-like_b-brl"/>
</dbReference>
<comment type="cofactor">
    <cofactor evidence="9">
        <name>[2Fe-2S] cluster</name>
        <dbReference type="ChEBI" id="CHEBI:190135"/>
    </cofactor>
</comment>
<dbReference type="Gene3D" id="3.10.20.30">
    <property type="match status" value="1"/>
</dbReference>
<dbReference type="InterPro" id="IPR001709">
    <property type="entry name" value="Flavoprot_Pyr_Nucl_cyt_Rdtase"/>
</dbReference>
<keyword evidence="6" id="KW-0560">Oxidoreductase</keyword>
<accession>A0A6S4TBF0</accession>
<dbReference type="Proteomes" id="UP000515756">
    <property type="component" value="Chromosome"/>
</dbReference>
<evidence type="ECO:0000313" key="15">
    <source>
        <dbReference type="Proteomes" id="UP000515756"/>
    </source>
</evidence>
<dbReference type="InterPro" id="IPR005302">
    <property type="entry name" value="MoCF_Sase_C"/>
</dbReference>
<evidence type="ECO:0000256" key="4">
    <source>
        <dbReference type="ARBA" id="ARBA00022723"/>
    </source>
</evidence>
<gene>
    <name evidence="14" type="ORF">WP2W18E01_39260</name>
</gene>
<dbReference type="GO" id="GO:0030151">
    <property type="term" value="F:molybdenum ion binding"/>
    <property type="evidence" value="ECO:0007669"/>
    <property type="project" value="InterPro"/>
</dbReference>
<dbReference type="AlphaFoldDB" id="A0A6S4TBF0"/>
<dbReference type="GO" id="GO:0030170">
    <property type="term" value="F:pyridoxal phosphate binding"/>
    <property type="evidence" value="ECO:0007669"/>
    <property type="project" value="InterPro"/>
</dbReference>
<evidence type="ECO:0000256" key="8">
    <source>
        <dbReference type="ARBA" id="ARBA00023014"/>
    </source>
</evidence>
<keyword evidence="3" id="KW-0001">2Fe-2S</keyword>
<dbReference type="InterPro" id="IPR008333">
    <property type="entry name" value="Cbr1-like_FAD-bd_dom"/>
</dbReference>
<dbReference type="InterPro" id="IPR017927">
    <property type="entry name" value="FAD-bd_FR_type"/>
</dbReference>
<evidence type="ECO:0000259" key="13">
    <source>
        <dbReference type="PROSITE" id="PS51384"/>
    </source>
</evidence>
<dbReference type="CDD" id="cd06215">
    <property type="entry name" value="FNR_iron_sulfur_binding_1"/>
    <property type="match status" value="1"/>
</dbReference>
<dbReference type="InterPro" id="IPR001433">
    <property type="entry name" value="OxRdtase_FAD/NAD-bd"/>
</dbReference>
<dbReference type="Pfam" id="PF00175">
    <property type="entry name" value="NAD_binding_1"/>
    <property type="match status" value="1"/>
</dbReference>
<dbReference type="Pfam" id="PF00111">
    <property type="entry name" value="Fer2"/>
    <property type="match status" value="1"/>
</dbReference>
<dbReference type="Pfam" id="PF03476">
    <property type="entry name" value="MOSC_N"/>
    <property type="match status" value="1"/>
</dbReference>
<evidence type="ECO:0000256" key="6">
    <source>
        <dbReference type="ARBA" id="ARBA00023002"/>
    </source>
</evidence>
<dbReference type="InterPro" id="IPR012675">
    <property type="entry name" value="Beta-grasp_dom_sf"/>
</dbReference>
<evidence type="ECO:0000256" key="9">
    <source>
        <dbReference type="ARBA" id="ARBA00034078"/>
    </source>
</evidence>
<feature type="domain" description="FAD-binding FR-type" evidence="13">
    <location>
        <begin position="275"/>
        <end position="379"/>
    </location>
</feature>
<dbReference type="InterPro" id="IPR011037">
    <property type="entry name" value="Pyrv_Knase-like_insert_dom_sf"/>
</dbReference>
<dbReference type="SUPFAM" id="SSF63380">
    <property type="entry name" value="Riboflavin synthase domain-like"/>
    <property type="match status" value="1"/>
</dbReference>
<dbReference type="InterPro" id="IPR005303">
    <property type="entry name" value="MOCOS_middle"/>
</dbReference>
<dbReference type="InterPro" id="IPR006058">
    <property type="entry name" value="2Fe2S_fd_BS"/>
</dbReference>
<dbReference type="InterPro" id="IPR050415">
    <property type="entry name" value="MRET"/>
</dbReference>
<evidence type="ECO:0000256" key="10">
    <source>
        <dbReference type="ARBA" id="ARBA00061434"/>
    </source>
</evidence>
<keyword evidence="5" id="KW-0274">FAD</keyword>
<keyword evidence="2" id="KW-0285">Flavoprotein</keyword>
<dbReference type="PROSITE" id="PS00197">
    <property type="entry name" value="2FE2S_FER_1"/>
    <property type="match status" value="1"/>
</dbReference>
<dbReference type="InterPro" id="IPR001041">
    <property type="entry name" value="2Fe-2S_ferredoxin-type"/>
</dbReference>
<evidence type="ECO:0000256" key="2">
    <source>
        <dbReference type="ARBA" id="ARBA00022630"/>
    </source>
</evidence>
<proteinExistence type="inferred from homology"/>
<dbReference type="PROSITE" id="PS51085">
    <property type="entry name" value="2FE2S_FER_2"/>
    <property type="match status" value="1"/>
</dbReference>
<evidence type="ECO:0000256" key="3">
    <source>
        <dbReference type="ARBA" id="ARBA00022714"/>
    </source>
</evidence>
<protein>
    <submittedName>
        <fullName evidence="14">Flavodoxin</fullName>
    </submittedName>
</protein>
<dbReference type="Pfam" id="PF03473">
    <property type="entry name" value="MOSC"/>
    <property type="match status" value="1"/>
</dbReference>
<sequence length="600" mass="66101">MPTLASIHLYPIKSTAGMPLERAQVTQEGLAGDRRYMVVKPDGTFITARTHPQLQQVVATPVEGGLQLRYPGLPPLALMEAAFSRAPQHTGVWGDRFTALHTGPDADEWLSRVAREPVRLLWLGEASDRFREKTGTRVSFADGYPLLLISQASLEDLNLRSDALHQMSQFRTNLVASGTRPFEEDGWKRIRIGEVEFRVDKPCSRCIMTTVETGTERFNALKEPLATLTRYRRGEDGEVYFGQNLVALNEGWIEAGSEIEVLERARAPVYPNAAPKKRELVCVAREPLARDLETFWFEAADGEPLPDYLPGQHLPISLDIKNTRVQRRYTLSSTPERPERYSISVKKLADGRLSPWLHHELRVGDHLLAAPPAGEFHLGSERRLLLLSAGSGVTPMLSIARTLALRGELGDVHFMHLCRSEADIPAASELHAMAQQGMTLTLILSQPDAHWQGLKGRLGDEHLAQVKQLTEREVFICGPHGFMADAANRLTALGVPAGRIRQESFGGALLSVARPHQAVQLRIGEREFAGNNQGTVLDQANKQGVELPWSCRAGICGSCKQTLVSGEVDHPDAPAISAAERAEGKILTCCAVPLTDLVIK</sequence>
<dbReference type="EMBL" id="AP021927">
    <property type="protein sequence ID" value="BBQ32344.1"/>
    <property type="molecule type" value="Genomic_DNA"/>
</dbReference>
<dbReference type="Gene3D" id="3.40.50.80">
    <property type="entry name" value="Nucleotide-binding domain of ferredoxin-NADP reductase (FNR) module"/>
    <property type="match status" value="1"/>
</dbReference>
<dbReference type="PANTHER" id="PTHR47354">
    <property type="entry name" value="NADH OXIDOREDUCTASE HCR"/>
    <property type="match status" value="1"/>
</dbReference>
<name>A0A6S4TBF0_AERCA</name>
<dbReference type="SUPFAM" id="SSF52343">
    <property type="entry name" value="Ferredoxin reductase-like, C-terminal NADP-linked domain"/>
    <property type="match status" value="1"/>
</dbReference>
<comment type="similarity">
    <text evidence="10">In the N-terminal section; belongs to the FAD-binding oxidoreductase type 6 family.</text>
</comment>
<evidence type="ECO:0000256" key="5">
    <source>
        <dbReference type="ARBA" id="ARBA00022827"/>
    </source>
</evidence>
<keyword evidence="7" id="KW-0408">Iron</keyword>
<organism evidence="14 15">
    <name type="scientific">Aeromonas caviae</name>
    <name type="common">Aeromonas punctata</name>
    <dbReference type="NCBI Taxonomy" id="648"/>
    <lineage>
        <taxon>Bacteria</taxon>
        <taxon>Pseudomonadati</taxon>
        <taxon>Pseudomonadota</taxon>
        <taxon>Gammaproteobacteria</taxon>
        <taxon>Aeromonadales</taxon>
        <taxon>Aeromonadaceae</taxon>
        <taxon>Aeromonas</taxon>
    </lineage>
</organism>
<evidence type="ECO:0000259" key="12">
    <source>
        <dbReference type="PROSITE" id="PS51340"/>
    </source>
</evidence>
<dbReference type="CDD" id="cd00207">
    <property type="entry name" value="fer2"/>
    <property type="match status" value="1"/>
</dbReference>
<dbReference type="PROSITE" id="PS51340">
    <property type="entry name" value="MOSC"/>
    <property type="match status" value="1"/>
</dbReference>
<dbReference type="GO" id="GO:0016491">
    <property type="term" value="F:oxidoreductase activity"/>
    <property type="evidence" value="ECO:0007669"/>
    <property type="project" value="UniProtKB-KW"/>
</dbReference>
<comment type="cofactor">
    <cofactor evidence="1">
        <name>FAD</name>
        <dbReference type="ChEBI" id="CHEBI:57692"/>
    </cofactor>
</comment>
<dbReference type="SUPFAM" id="SSF54292">
    <property type="entry name" value="2Fe-2S ferredoxin-like"/>
    <property type="match status" value="1"/>
</dbReference>
<dbReference type="InterPro" id="IPR039261">
    <property type="entry name" value="FNR_nucleotide-bd"/>
</dbReference>
<dbReference type="SUPFAM" id="SSF141673">
    <property type="entry name" value="MOSC N-terminal domain-like"/>
    <property type="match status" value="1"/>
</dbReference>
<dbReference type="InterPro" id="IPR036010">
    <property type="entry name" value="2Fe-2S_ferredoxin-like_sf"/>
</dbReference>
<dbReference type="PRINTS" id="PR00371">
    <property type="entry name" value="FPNCR"/>
</dbReference>
<keyword evidence="8" id="KW-0411">Iron-sulfur</keyword>
<dbReference type="PROSITE" id="PS51384">
    <property type="entry name" value="FAD_FR"/>
    <property type="match status" value="1"/>
</dbReference>
<dbReference type="GO" id="GO:0051537">
    <property type="term" value="F:2 iron, 2 sulfur cluster binding"/>
    <property type="evidence" value="ECO:0007669"/>
    <property type="project" value="UniProtKB-KW"/>
</dbReference>